<evidence type="ECO:0000259" key="1">
    <source>
        <dbReference type="Pfam" id="PF05368"/>
    </source>
</evidence>
<proteinExistence type="predicted"/>
<accession>A0A852Z4D5</accession>
<gene>
    <name evidence="2" type="ORF">FHR84_001781</name>
</gene>
<dbReference type="RefSeq" id="WP_179534981.1">
    <property type="nucleotide sequence ID" value="NZ_JACBYW010000003.1"/>
</dbReference>
<comment type="caution">
    <text evidence="2">The sequence shown here is derived from an EMBL/GenBank/DDBJ whole genome shotgun (WGS) entry which is preliminary data.</text>
</comment>
<dbReference type="SUPFAM" id="SSF51735">
    <property type="entry name" value="NAD(P)-binding Rossmann-fold domains"/>
    <property type="match status" value="1"/>
</dbReference>
<feature type="domain" description="NmrA-like" evidence="1">
    <location>
        <begin position="7"/>
        <end position="261"/>
    </location>
</feature>
<organism evidence="2 3">
    <name type="scientific">Actinopolyspora biskrensis</name>
    <dbReference type="NCBI Taxonomy" id="1470178"/>
    <lineage>
        <taxon>Bacteria</taxon>
        <taxon>Bacillati</taxon>
        <taxon>Actinomycetota</taxon>
        <taxon>Actinomycetes</taxon>
        <taxon>Actinopolysporales</taxon>
        <taxon>Actinopolysporaceae</taxon>
        <taxon>Actinopolyspora</taxon>
    </lineage>
</organism>
<dbReference type="InterPro" id="IPR008030">
    <property type="entry name" value="NmrA-like"/>
</dbReference>
<dbReference type="Gene3D" id="3.40.50.720">
    <property type="entry name" value="NAD(P)-binding Rossmann-like Domain"/>
    <property type="match status" value="1"/>
</dbReference>
<dbReference type="Pfam" id="PF05368">
    <property type="entry name" value="NmrA"/>
    <property type="match status" value="1"/>
</dbReference>
<dbReference type="PANTHER" id="PTHR43162:SF1">
    <property type="entry name" value="PRESTALK A DIFFERENTIATION PROTEIN A"/>
    <property type="match status" value="1"/>
</dbReference>
<name>A0A852Z4D5_9ACTN</name>
<evidence type="ECO:0000313" key="3">
    <source>
        <dbReference type="Proteomes" id="UP000548304"/>
    </source>
</evidence>
<keyword evidence="3" id="KW-1185">Reference proteome</keyword>
<dbReference type="PANTHER" id="PTHR43162">
    <property type="match status" value="1"/>
</dbReference>
<dbReference type="EMBL" id="JACBYW010000003">
    <property type="protein sequence ID" value="NYH78456.1"/>
    <property type="molecule type" value="Genomic_DNA"/>
</dbReference>
<dbReference type="AlphaFoldDB" id="A0A852Z4D5"/>
<sequence>MPEKDEHLVIGSNGFQGAAVARALKAGGHEVRGFTRGNGATNRKTRDLATRHGDLADPDAVREAFDGVTHASVVLPLVFDAETIEAYANNIVTAARAAGVKRLVYNTNTPVPEPTTRHAAYETRRVAERVFLAGDPPAVVLRPPVYLDNLFSPWNGPDLVNNGVLAYPFSADRRVSWLSHDDLAAATVAALHAEGVENTVLPLGGPEAISGDELAAVLAGELGGNVTFRPLTASGFESMLRGPLGATTAAGIAGIYRWLDDDPGSELFHVDNGPAERLLGFEPAPIADWVRAQPWEVWKHTSTG</sequence>
<dbReference type="InterPro" id="IPR051604">
    <property type="entry name" value="Ergot_Alk_Oxidoreductase"/>
</dbReference>
<reference evidence="2 3" key="1">
    <citation type="submission" date="2020-07" db="EMBL/GenBank/DDBJ databases">
        <title>Genomic Encyclopedia of Type Strains, Phase III (KMG-III): the genomes of soil and plant-associated and newly described type strains.</title>
        <authorList>
            <person name="Whitman W."/>
        </authorList>
    </citation>
    <scope>NUCLEOTIDE SEQUENCE [LARGE SCALE GENOMIC DNA]</scope>
    <source>
        <strain evidence="2 3">CECT 8576</strain>
    </source>
</reference>
<dbReference type="InterPro" id="IPR036291">
    <property type="entry name" value="NAD(P)-bd_dom_sf"/>
</dbReference>
<protein>
    <submittedName>
        <fullName evidence="2">Uncharacterized protein YbjT (DUF2867 family)</fullName>
    </submittedName>
</protein>
<dbReference type="Proteomes" id="UP000548304">
    <property type="component" value="Unassembled WGS sequence"/>
</dbReference>
<evidence type="ECO:0000313" key="2">
    <source>
        <dbReference type="EMBL" id="NYH78456.1"/>
    </source>
</evidence>